<dbReference type="CDD" id="cd16917">
    <property type="entry name" value="HATPase_UhpB-NarQ-NarX-like"/>
    <property type="match status" value="1"/>
</dbReference>
<evidence type="ECO:0000256" key="8">
    <source>
        <dbReference type="ARBA" id="ARBA00023012"/>
    </source>
</evidence>
<dbReference type="Gene3D" id="1.20.5.1930">
    <property type="match status" value="1"/>
</dbReference>
<dbReference type="AlphaFoldDB" id="A0A1Y2MWE4"/>
<dbReference type="GO" id="GO:0016020">
    <property type="term" value="C:membrane"/>
    <property type="evidence" value="ECO:0007669"/>
    <property type="project" value="InterPro"/>
</dbReference>
<dbReference type="InterPro" id="IPR011712">
    <property type="entry name" value="Sig_transdc_His_kin_sub3_dim/P"/>
</dbReference>
<evidence type="ECO:0000256" key="5">
    <source>
        <dbReference type="ARBA" id="ARBA00022741"/>
    </source>
</evidence>
<dbReference type="GO" id="GO:0000155">
    <property type="term" value="F:phosphorelay sensor kinase activity"/>
    <property type="evidence" value="ECO:0007669"/>
    <property type="project" value="InterPro"/>
</dbReference>
<feature type="transmembrane region" description="Helical" evidence="10">
    <location>
        <begin position="293"/>
        <end position="311"/>
    </location>
</feature>
<dbReference type="Proteomes" id="UP000194360">
    <property type="component" value="Unassembled WGS sequence"/>
</dbReference>
<feature type="transmembrane region" description="Helical" evidence="10">
    <location>
        <begin position="332"/>
        <end position="351"/>
    </location>
</feature>
<keyword evidence="7" id="KW-0067">ATP-binding</keyword>
<name>A0A1Y2MWE4_PSEAH</name>
<keyword evidence="3" id="KW-0597">Phosphoprotein</keyword>
<dbReference type="SMART" id="SM00387">
    <property type="entry name" value="HATPase_c"/>
    <property type="match status" value="1"/>
</dbReference>
<evidence type="ECO:0000256" key="3">
    <source>
        <dbReference type="ARBA" id="ARBA00022553"/>
    </source>
</evidence>
<dbReference type="EMBL" id="MIGB01000019">
    <property type="protein sequence ID" value="OSY39147.1"/>
    <property type="molecule type" value="Genomic_DNA"/>
</dbReference>
<evidence type="ECO:0000256" key="1">
    <source>
        <dbReference type="ARBA" id="ARBA00000085"/>
    </source>
</evidence>
<feature type="transmembrane region" description="Helical" evidence="10">
    <location>
        <begin position="150"/>
        <end position="170"/>
    </location>
</feature>
<proteinExistence type="predicted"/>
<organism evidence="12 13">
    <name type="scientific">Pseudonocardia autotrophica</name>
    <name type="common">Amycolata autotrophica</name>
    <name type="synonym">Nocardia autotrophica</name>
    <dbReference type="NCBI Taxonomy" id="2074"/>
    <lineage>
        <taxon>Bacteria</taxon>
        <taxon>Bacillati</taxon>
        <taxon>Actinomycetota</taxon>
        <taxon>Actinomycetes</taxon>
        <taxon>Pseudonocardiales</taxon>
        <taxon>Pseudonocardiaceae</taxon>
        <taxon>Pseudonocardia</taxon>
    </lineage>
</organism>
<dbReference type="Pfam" id="PF07730">
    <property type="entry name" value="HisKA_3"/>
    <property type="match status" value="1"/>
</dbReference>
<feature type="transmembrane region" description="Helical" evidence="10">
    <location>
        <begin position="357"/>
        <end position="379"/>
    </location>
</feature>
<gene>
    <name evidence="12" type="primary">liaS_8</name>
    <name evidence="12" type="ORF">BG845_03717</name>
</gene>
<keyword evidence="6 12" id="KW-0418">Kinase</keyword>
<keyword evidence="8" id="KW-0902">Two-component regulatory system</keyword>
<sequence length="691" mass="70660">MTRAAADPAPLPGSRAGDVALASLVLLLGAQELVSLVSATDSLVRGVLPGPAAVVVVVGSVLVVAQAATVLLRRQRPQQAYLLMAALMTAQLTLVGAIGVFGWGVLAFAVARSPGRAAGVLGLPLLGALALPALARGWGQPTSQEVGEQVGAVVGMGFNAVLLVLIGTLAGRWTRTAARRADEQLRAAGRIRRAAALEIERARIAEEIGSGVLAGLHRLVDRAARIGVTGSGPAAGGEIADATLRALHGQAREVLAAMRRVLGVLRAPDGPDAPAPVEDVPLARRVPPLPDRAGLVTLGAFVAVAAAFAALPTVDVGDDGVDLILGLLRLPVADPLAALVVGAQFAAIAWWRTAPVPALLVSGAGSLLAGGLGGANLFAEMGWSLLVWGAATRAPVLRSGIATVVSTALVAAGGILFGTWERLGPAGTTTLSFLAVVPLWVAGVMVGRHRRATEQLRRERADAEERDALGRERLRVARELHDVVAHHVSAIAVQAGAARMAADPAVRAGAFEHIAESGRRIADVLPDLAGSTPDPHGLVLDPRGVDRLLAPSREAGLPVRAEIDGTPADPPGEAELFAQRIVTEALTNVLRHAGRAATVVRIGHRTSEVIVEVTDGGPVPGHRTEDAGSGLGLVGMRERVELLGGELSAGSDGPGWTVRATLPREPLVLADETGGTAISSAAPTRDDTPGP</sequence>
<dbReference type="EC" id="2.7.13.3" evidence="2"/>
<dbReference type="OrthoDB" id="3576042at2"/>
<comment type="catalytic activity">
    <reaction evidence="1">
        <text>ATP + protein L-histidine = ADP + protein N-phospho-L-histidine.</text>
        <dbReference type="EC" id="2.7.13.3"/>
    </reaction>
</comment>
<keyword evidence="4 12" id="KW-0808">Transferase</keyword>
<evidence type="ECO:0000256" key="4">
    <source>
        <dbReference type="ARBA" id="ARBA00022679"/>
    </source>
</evidence>
<keyword evidence="10" id="KW-0472">Membrane</keyword>
<dbReference type="PANTHER" id="PTHR24421:SF10">
    <property type="entry name" value="NITRATE_NITRITE SENSOR PROTEIN NARQ"/>
    <property type="match status" value="1"/>
</dbReference>
<dbReference type="RefSeq" id="WP_125911427.1">
    <property type="nucleotide sequence ID" value="NZ_AP018920.1"/>
</dbReference>
<feature type="region of interest" description="Disordered" evidence="9">
    <location>
        <begin position="668"/>
        <end position="691"/>
    </location>
</feature>
<dbReference type="Gene3D" id="3.30.565.10">
    <property type="entry name" value="Histidine kinase-like ATPase, C-terminal domain"/>
    <property type="match status" value="1"/>
</dbReference>
<evidence type="ECO:0000256" key="7">
    <source>
        <dbReference type="ARBA" id="ARBA00022840"/>
    </source>
</evidence>
<feature type="transmembrane region" description="Helical" evidence="10">
    <location>
        <begin position="400"/>
        <end position="420"/>
    </location>
</feature>
<dbReference type="InterPro" id="IPR003594">
    <property type="entry name" value="HATPase_dom"/>
</dbReference>
<dbReference type="InterPro" id="IPR036890">
    <property type="entry name" value="HATPase_C_sf"/>
</dbReference>
<reference evidence="12 13" key="1">
    <citation type="submission" date="2016-09" db="EMBL/GenBank/DDBJ databases">
        <title>Pseudonocardia autotrophica DSM535, a candidate organism with high potential of specific P450 cytochromes.</title>
        <authorList>
            <person name="Grumaz C."/>
            <person name="Vainshtein Y."/>
            <person name="Kirstahler P."/>
            <person name="Sohn K."/>
        </authorList>
    </citation>
    <scope>NUCLEOTIDE SEQUENCE [LARGE SCALE GENOMIC DNA]</scope>
    <source>
        <strain evidence="12 13">DSM 535</strain>
    </source>
</reference>
<feature type="transmembrane region" description="Helical" evidence="10">
    <location>
        <begin position="426"/>
        <end position="447"/>
    </location>
</feature>
<accession>A0A1Y2MWE4</accession>
<keyword evidence="13" id="KW-1185">Reference proteome</keyword>
<evidence type="ECO:0000313" key="12">
    <source>
        <dbReference type="EMBL" id="OSY39147.1"/>
    </source>
</evidence>
<dbReference type="GO" id="GO:0046983">
    <property type="term" value="F:protein dimerization activity"/>
    <property type="evidence" value="ECO:0007669"/>
    <property type="project" value="InterPro"/>
</dbReference>
<dbReference type="SUPFAM" id="SSF55874">
    <property type="entry name" value="ATPase domain of HSP90 chaperone/DNA topoisomerase II/histidine kinase"/>
    <property type="match status" value="1"/>
</dbReference>
<feature type="transmembrane region" description="Helical" evidence="10">
    <location>
        <begin position="49"/>
        <end position="72"/>
    </location>
</feature>
<keyword evidence="10" id="KW-1133">Transmembrane helix</keyword>
<keyword evidence="10" id="KW-0812">Transmembrane</keyword>
<dbReference type="InterPro" id="IPR050482">
    <property type="entry name" value="Sensor_HK_TwoCompSys"/>
</dbReference>
<evidence type="ECO:0000313" key="13">
    <source>
        <dbReference type="Proteomes" id="UP000194360"/>
    </source>
</evidence>
<dbReference type="Pfam" id="PF02518">
    <property type="entry name" value="HATPase_c"/>
    <property type="match status" value="1"/>
</dbReference>
<feature type="domain" description="Histidine kinase/HSP90-like ATPase" evidence="11">
    <location>
        <begin position="573"/>
        <end position="666"/>
    </location>
</feature>
<dbReference type="STRING" id="2074.BG845_03717"/>
<dbReference type="PANTHER" id="PTHR24421">
    <property type="entry name" value="NITRATE/NITRITE SENSOR PROTEIN NARX-RELATED"/>
    <property type="match status" value="1"/>
</dbReference>
<evidence type="ECO:0000256" key="10">
    <source>
        <dbReference type="SAM" id="Phobius"/>
    </source>
</evidence>
<evidence type="ECO:0000256" key="2">
    <source>
        <dbReference type="ARBA" id="ARBA00012438"/>
    </source>
</evidence>
<keyword evidence="5" id="KW-0547">Nucleotide-binding</keyword>
<evidence type="ECO:0000256" key="6">
    <source>
        <dbReference type="ARBA" id="ARBA00022777"/>
    </source>
</evidence>
<evidence type="ECO:0000259" key="11">
    <source>
        <dbReference type="SMART" id="SM00387"/>
    </source>
</evidence>
<protein>
    <recommendedName>
        <fullName evidence="2">histidine kinase</fullName>
        <ecNumber evidence="2">2.7.13.3</ecNumber>
    </recommendedName>
</protein>
<feature type="transmembrane region" description="Helical" evidence="10">
    <location>
        <begin position="117"/>
        <end position="138"/>
    </location>
</feature>
<feature type="transmembrane region" description="Helical" evidence="10">
    <location>
        <begin position="84"/>
        <end position="111"/>
    </location>
</feature>
<dbReference type="GO" id="GO:0005524">
    <property type="term" value="F:ATP binding"/>
    <property type="evidence" value="ECO:0007669"/>
    <property type="project" value="UniProtKB-KW"/>
</dbReference>
<comment type="caution">
    <text evidence="12">The sequence shown here is derived from an EMBL/GenBank/DDBJ whole genome shotgun (WGS) entry which is preliminary data.</text>
</comment>
<evidence type="ECO:0000256" key="9">
    <source>
        <dbReference type="SAM" id="MobiDB-lite"/>
    </source>
</evidence>